<feature type="compositionally biased region" description="Basic and acidic residues" evidence="1">
    <location>
        <begin position="1"/>
        <end position="20"/>
    </location>
</feature>
<name>A0ABW4CMB1_9LACO</name>
<keyword evidence="3" id="KW-1185">Reference proteome</keyword>
<comment type="caution">
    <text evidence="2">The sequence shown here is derived from an EMBL/GenBank/DDBJ whole genome shotgun (WGS) entry which is preliminary data.</text>
</comment>
<organism evidence="2 3">
    <name type="scientific">Lacticaseibacillus yichunensis</name>
    <dbReference type="NCBI Taxonomy" id="2486015"/>
    <lineage>
        <taxon>Bacteria</taxon>
        <taxon>Bacillati</taxon>
        <taxon>Bacillota</taxon>
        <taxon>Bacilli</taxon>
        <taxon>Lactobacillales</taxon>
        <taxon>Lactobacillaceae</taxon>
        <taxon>Lacticaseibacillus</taxon>
    </lineage>
</organism>
<evidence type="ECO:0000313" key="2">
    <source>
        <dbReference type="EMBL" id="MFD1431244.1"/>
    </source>
</evidence>
<dbReference type="RefSeq" id="WP_125697277.1">
    <property type="nucleotide sequence ID" value="NZ_JBHTOG010000003.1"/>
</dbReference>
<dbReference type="EMBL" id="JBHTOG010000003">
    <property type="protein sequence ID" value="MFD1431244.1"/>
    <property type="molecule type" value="Genomic_DNA"/>
</dbReference>
<gene>
    <name evidence="2" type="ORF">ACFQ47_00790</name>
</gene>
<accession>A0ABW4CMB1</accession>
<reference evidence="3" key="1">
    <citation type="journal article" date="2019" name="Int. J. Syst. Evol. Microbiol.">
        <title>The Global Catalogue of Microorganisms (GCM) 10K type strain sequencing project: providing services to taxonomists for standard genome sequencing and annotation.</title>
        <authorList>
            <consortium name="The Broad Institute Genomics Platform"/>
            <consortium name="The Broad Institute Genome Sequencing Center for Infectious Disease"/>
            <person name="Wu L."/>
            <person name="Ma J."/>
        </authorList>
    </citation>
    <scope>NUCLEOTIDE SEQUENCE [LARGE SCALE GENOMIC DNA]</scope>
    <source>
        <strain evidence="3">CCM 8947</strain>
    </source>
</reference>
<feature type="region of interest" description="Disordered" evidence="1">
    <location>
        <begin position="1"/>
        <end position="32"/>
    </location>
</feature>
<proteinExistence type="predicted"/>
<evidence type="ECO:0000256" key="1">
    <source>
        <dbReference type="SAM" id="MobiDB-lite"/>
    </source>
</evidence>
<evidence type="ECO:0000313" key="3">
    <source>
        <dbReference type="Proteomes" id="UP001597192"/>
    </source>
</evidence>
<dbReference type="Proteomes" id="UP001597192">
    <property type="component" value="Unassembled WGS sequence"/>
</dbReference>
<sequence>MAQTDAQKRAQEKYEADNRERRRYLTSRSTARSFIRSKATAEDLGELQKLIDQRRNELQK</sequence>
<protein>
    <submittedName>
        <fullName evidence="2">Uncharacterized protein</fullName>
    </submittedName>
</protein>